<dbReference type="Proteomes" id="UP000019804">
    <property type="component" value="Unassembled WGS sequence"/>
</dbReference>
<proteinExistence type="predicted"/>
<evidence type="ECO:0000313" key="2">
    <source>
        <dbReference type="EMBL" id="EYE97091.1"/>
    </source>
</evidence>
<dbReference type="EMBL" id="KK088416">
    <property type="protein sequence ID" value="EYE97091.1"/>
    <property type="molecule type" value="Genomic_DNA"/>
</dbReference>
<reference evidence="3" key="1">
    <citation type="journal article" date="2014" name="Nat. Commun.">
        <title>Genomic adaptations of the halophilic Dead Sea filamentous fungus Eurotium rubrum.</title>
        <authorList>
            <person name="Kis-Papo T."/>
            <person name="Weig A.R."/>
            <person name="Riley R."/>
            <person name="Persoh D."/>
            <person name="Salamov A."/>
            <person name="Sun H."/>
            <person name="Lipzen A."/>
            <person name="Wasser S.P."/>
            <person name="Rambold G."/>
            <person name="Grigoriev I.V."/>
            <person name="Nevo E."/>
        </authorList>
    </citation>
    <scope>NUCLEOTIDE SEQUENCE [LARGE SCALE GENOMIC DNA]</scope>
    <source>
        <strain evidence="3">CBS 135680</strain>
    </source>
</reference>
<sequence length="199" mass="22066">MNSEGQGGQTTWYQTGKLESNKDFSVETLQDIAKEFYEYVIDKPNARTSSTNACIVAVFGDRQTRKFTASTIPRGPVNARMGREGRQKAPLWYHQMQARNRLRSSGGEFHAEDGAMFRWESSPDSHGRTGHGVYLNDPIMGVYGDPGFRNPGVKDLNPCEKCLPVVGALDIGYHDSNGGRSSPTYSDGIDDEDMMEVDC</sequence>
<dbReference type="RefSeq" id="XP_040640779.1">
    <property type="nucleotide sequence ID" value="XM_040781290.1"/>
</dbReference>
<organism evidence="2 3">
    <name type="scientific">Aspergillus ruber (strain CBS 135680)</name>
    <dbReference type="NCBI Taxonomy" id="1388766"/>
    <lineage>
        <taxon>Eukaryota</taxon>
        <taxon>Fungi</taxon>
        <taxon>Dikarya</taxon>
        <taxon>Ascomycota</taxon>
        <taxon>Pezizomycotina</taxon>
        <taxon>Eurotiomycetes</taxon>
        <taxon>Eurotiomycetidae</taxon>
        <taxon>Eurotiales</taxon>
        <taxon>Aspergillaceae</taxon>
        <taxon>Aspergillus</taxon>
        <taxon>Aspergillus subgen. Aspergillus</taxon>
    </lineage>
</organism>
<accession>A0A017SK25</accession>
<feature type="compositionally biased region" description="Acidic residues" evidence="1">
    <location>
        <begin position="188"/>
        <end position="199"/>
    </location>
</feature>
<gene>
    <name evidence="2" type="ORF">EURHEDRAFT_410131</name>
</gene>
<evidence type="ECO:0000313" key="3">
    <source>
        <dbReference type="Proteomes" id="UP000019804"/>
    </source>
</evidence>
<evidence type="ECO:0000256" key="1">
    <source>
        <dbReference type="SAM" id="MobiDB-lite"/>
    </source>
</evidence>
<protein>
    <submittedName>
        <fullName evidence="2">Uncharacterized protein</fullName>
    </submittedName>
</protein>
<dbReference type="HOGENOM" id="CLU_1371923_0_0_1"/>
<dbReference type="AlphaFoldDB" id="A0A017SK25"/>
<name>A0A017SK25_ASPRC</name>
<feature type="region of interest" description="Disordered" evidence="1">
    <location>
        <begin position="176"/>
        <end position="199"/>
    </location>
</feature>
<dbReference type="GeneID" id="63696414"/>
<keyword evidence="3" id="KW-1185">Reference proteome</keyword>